<evidence type="ECO:0000256" key="1">
    <source>
        <dbReference type="ARBA" id="ARBA00022574"/>
    </source>
</evidence>
<dbReference type="Gene3D" id="3.40.50.300">
    <property type="entry name" value="P-loop containing nucleotide triphosphate hydrolases"/>
    <property type="match status" value="1"/>
</dbReference>
<dbReference type="GO" id="GO:0043531">
    <property type="term" value="F:ADP binding"/>
    <property type="evidence" value="ECO:0007669"/>
    <property type="project" value="InterPro"/>
</dbReference>
<dbReference type="Pfam" id="PF00400">
    <property type="entry name" value="WD40"/>
    <property type="match status" value="14"/>
</dbReference>
<feature type="repeat" description="WD" evidence="3">
    <location>
        <begin position="781"/>
        <end position="822"/>
    </location>
</feature>
<evidence type="ECO:0008006" key="8">
    <source>
        <dbReference type="Google" id="ProtNLM"/>
    </source>
</evidence>
<evidence type="ECO:0000256" key="2">
    <source>
        <dbReference type="ARBA" id="ARBA00022737"/>
    </source>
</evidence>
<dbReference type="PRINTS" id="PR00364">
    <property type="entry name" value="DISEASERSIST"/>
</dbReference>
<feature type="domain" description="vWA-MoxR associated protein N-terminal HTH" evidence="5">
    <location>
        <begin position="1"/>
        <end position="82"/>
    </location>
</feature>
<feature type="repeat" description="WD" evidence="3">
    <location>
        <begin position="651"/>
        <end position="692"/>
    </location>
</feature>
<dbReference type="InterPro" id="IPR015943">
    <property type="entry name" value="WD40/YVTN_repeat-like_dom_sf"/>
</dbReference>
<accession>A0A947DCE9</accession>
<dbReference type="Pfam" id="PF26355">
    <property type="entry name" value="HTH_VMAP-M9"/>
    <property type="match status" value="1"/>
</dbReference>
<dbReference type="SUPFAM" id="SSF52540">
    <property type="entry name" value="P-loop containing nucleoside triphosphate hydrolases"/>
    <property type="match status" value="1"/>
</dbReference>
<dbReference type="Gene3D" id="2.130.10.10">
    <property type="entry name" value="YVTN repeat-like/Quinoprotein amine dehydrogenase"/>
    <property type="match status" value="6"/>
</dbReference>
<feature type="repeat" description="WD" evidence="3">
    <location>
        <begin position="865"/>
        <end position="906"/>
    </location>
</feature>
<dbReference type="SMART" id="SM00320">
    <property type="entry name" value="WD40"/>
    <property type="match status" value="14"/>
</dbReference>
<organism evidence="6 7">
    <name type="scientific">Leptothoe spongobia TAU-MAC 1115</name>
    <dbReference type="NCBI Taxonomy" id="1967444"/>
    <lineage>
        <taxon>Bacteria</taxon>
        <taxon>Bacillati</taxon>
        <taxon>Cyanobacteriota</taxon>
        <taxon>Cyanophyceae</taxon>
        <taxon>Nodosilineales</taxon>
        <taxon>Cymatolegaceae</taxon>
        <taxon>Leptothoe</taxon>
        <taxon>Leptothoe spongobia</taxon>
    </lineage>
</organism>
<dbReference type="SUPFAM" id="SSF50978">
    <property type="entry name" value="WD40 repeat-like"/>
    <property type="match status" value="2"/>
</dbReference>
<dbReference type="GO" id="GO:0005737">
    <property type="term" value="C:cytoplasm"/>
    <property type="evidence" value="ECO:0007669"/>
    <property type="project" value="TreeGrafter"/>
</dbReference>
<feature type="repeat" description="WD" evidence="3">
    <location>
        <begin position="735"/>
        <end position="776"/>
    </location>
</feature>
<dbReference type="PRINTS" id="PR00320">
    <property type="entry name" value="GPROTEINBRPT"/>
</dbReference>
<feature type="repeat" description="WD" evidence="3">
    <location>
        <begin position="693"/>
        <end position="734"/>
    </location>
</feature>
<evidence type="ECO:0000313" key="6">
    <source>
        <dbReference type="EMBL" id="MBT9314570.1"/>
    </source>
</evidence>
<keyword evidence="1 3" id="KW-0853">WD repeat</keyword>
<dbReference type="Proteomes" id="UP000717364">
    <property type="component" value="Unassembled WGS sequence"/>
</dbReference>
<feature type="repeat" description="WD" evidence="3">
    <location>
        <begin position="991"/>
        <end position="1032"/>
    </location>
</feature>
<protein>
    <recommendedName>
        <fullName evidence="8">NB-ARC domain-containing protein</fullName>
    </recommendedName>
</protein>
<dbReference type="GO" id="GO:0043130">
    <property type="term" value="F:ubiquitin binding"/>
    <property type="evidence" value="ECO:0007669"/>
    <property type="project" value="TreeGrafter"/>
</dbReference>
<evidence type="ECO:0000259" key="5">
    <source>
        <dbReference type="Pfam" id="PF26355"/>
    </source>
</evidence>
<dbReference type="EMBL" id="JADOES010000005">
    <property type="protein sequence ID" value="MBT9314570.1"/>
    <property type="molecule type" value="Genomic_DNA"/>
</dbReference>
<feature type="repeat" description="WD" evidence="3">
    <location>
        <begin position="1117"/>
        <end position="1158"/>
    </location>
</feature>
<dbReference type="InterPro" id="IPR020472">
    <property type="entry name" value="WD40_PAC1"/>
</dbReference>
<comment type="caution">
    <text evidence="6">The sequence shown here is derived from an EMBL/GenBank/DDBJ whole genome shotgun (WGS) entry which is preliminary data.</text>
</comment>
<dbReference type="InterPro" id="IPR019775">
    <property type="entry name" value="WD40_repeat_CS"/>
</dbReference>
<dbReference type="CDD" id="cd00200">
    <property type="entry name" value="WD40"/>
    <property type="match status" value="3"/>
</dbReference>
<evidence type="ECO:0000313" key="7">
    <source>
        <dbReference type="Proteomes" id="UP000717364"/>
    </source>
</evidence>
<dbReference type="SUPFAM" id="SSF141571">
    <property type="entry name" value="Pentapeptide repeat-like"/>
    <property type="match status" value="1"/>
</dbReference>
<dbReference type="InterPro" id="IPR058651">
    <property type="entry name" value="HTH_VMAP-M9"/>
</dbReference>
<dbReference type="InterPro" id="IPR027417">
    <property type="entry name" value="P-loop_NTPase"/>
</dbReference>
<dbReference type="GO" id="GO:0043161">
    <property type="term" value="P:proteasome-mediated ubiquitin-dependent protein catabolic process"/>
    <property type="evidence" value="ECO:0007669"/>
    <property type="project" value="TreeGrafter"/>
</dbReference>
<feature type="repeat" description="WD" evidence="3">
    <location>
        <begin position="823"/>
        <end position="864"/>
    </location>
</feature>
<evidence type="ECO:0000259" key="4">
    <source>
        <dbReference type="Pfam" id="PF00931"/>
    </source>
</evidence>
<proteinExistence type="predicted"/>
<dbReference type="InterPro" id="IPR001680">
    <property type="entry name" value="WD40_rpt"/>
</dbReference>
<reference evidence="6" key="1">
    <citation type="submission" date="2020-11" db="EMBL/GenBank/DDBJ databases">
        <authorList>
            <person name="Konstantinou D."/>
            <person name="Gkelis S."/>
            <person name="Popin R."/>
            <person name="Fewer D."/>
            <person name="Sivonen K."/>
        </authorList>
    </citation>
    <scope>NUCLEOTIDE SEQUENCE</scope>
    <source>
        <strain evidence="6">TAU-MAC 1115</strain>
    </source>
</reference>
<dbReference type="InterPro" id="IPR002182">
    <property type="entry name" value="NB-ARC"/>
</dbReference>
<dbReference type="AlphaFoldDB" id="A0A947DCE9"/>
<feature type="repeat" description="WD" evidence="3">
    <location>
        <begin position="609"/>
        <end position="650"/>
    </location>
</feature>
<keyword evidence="2" id="KW-0677">Repeat</keyword>
<dbReference type="PROSITE" id="PS50294">
    <property type="entry name" value="WD_REPEATS_REGION"/>
    <property type="match status" value="13"/>
</dbReference>
<dbReference type="PROSITE" id="PS50082">
    <property type="entry name" value="WD_REPEATS_2"/>
    <property type="match status" value="14"/>
</dbReference>
<feature type="domain" description="NB-ARC" evidence="4">
    <location>
        <begin position="124"/>
        <end position="225"/>
    </location>
</feature>
<dbReference type="RefSeq" id="WP_215607643.1">
    <property type="nucleotide sequence ID" value="NZ_JADOES010000005.1"/>
</dbReference>
<keyword evidence="7" id="KW-1185">Reference proteome</keyword>
<feature type="repeat" description="WD" evidence="3">
    <location>
        <begin position="1075"/>
        <end position="1110"/>
    </location>
</feature>
<dbReference type="GO" id="GO:0010992">
    <property type="term" value="P:ubiquitin recycling"/>
    <property type="evidence" value="ECO:0007669"/>
    <property type="project" value="TreeGrafter"/>
</dbReference>
<dbReference type="Pfam" id="PF00931">
    <property type="entry name" value="NB-ARC"/>
    <property type="match status" value="1"/>
</dbReference>
<dbReference type="InterPro" id="IPR036322">
    <property type="entry name" value="WD40_repeat_dom_sf"/>
</dbReference>
<evidence type="ECO:0000256" key="3">
    <source>
        <dbReference type="PROSITE-ProRule" id="PRU00221"/>
    </source>
</evidence>
<name>A0A947DCE9_9CYAN</name>
<feature type="repeat" description="WD" evidence="3">
    <location>
        <begin position="949"/>
        <end position="990"/>
    </location>
</feature>
<feature type="repeat" description="WD" evidence="3">
    <location>
        <begin position="1033"/>
        <end position="1074"/>
    </location>
</feature>
<dbReference type="PROSITE" id="PS00678">
    <property type="entry name" value="WD_REPEATS_1"/>
    <property type="match status" value="7"/>
</dbReference>
<sequence length="1191" mass="130359">MNVEDAFTQVEAAITAQGGQRLTTLQKAILESAWFGQSYKAVAAAAYCTEGHVKDVAADFWKQLSAIWGEKVGKKNFKAMLTAQVQTDSPFSIMGGIQRVKPIVTQAYDWGDIPDVSHFLGRDAELTRLKSWILQDSCRLVALLGMGGIGKTALAASLARQLQADFDKIIWRSLRNAPQIDLLLAELIPFLSGQSAMALAPHLDGQLLQLLECLQTNRCLIILDNAESVLSSGAKVGVYRSGYEGYGQLLRTIGTVAHNSCLILTSREEPQGLKAIAGKKLPVRCLVLHGVPLAVGQAIFQAKGKFSGTQAQWQLLTERYGGNPLAFKIVAVAIADFFDHSLTNFLDFLQQGPFIFEDIRSLLAQQFERLSPREQAIMYWLAINREPMTFQALQTDLIHPGSNRELFQALASLQHRSLIEKNAVGFSQQPVVMEYLIDRFIDQVTDEISQGKPILFNQHALVKAQSKDYIRTAQTRLILLPTIEKLALQFAAPQEVVNRLTHLLENLRIHPPDQGYAGGNILNLLRQLQGDLSGYNFSSLTIRQANLQDICLHNVNFANADLSQSTFSETLGSILSVALNPTGNLLICGDIEGHIYLWQMPTGQRLLSYSGHLNWIRSVAFHPHGQTFASGSYDHTLRLWSVDHSNCLKTFQGHQRGICTIAFSPDGRILASGSADETIKLWDVDRGTCLKTLTGHNNWVNALSFHPDNRILTSGSTDGTIRLWDTATGDCLTTLTGHTLGVTSVAFSPDGQTLLSGSSDHTLKLWQVSQGQAQEQCLKTLSGHTDTINTISVSFDGQYLASGSADQTIKLWNSQTGQCLKTLTGHRNDIWSLAFSPVDHTLISGSADQTIKLWDGQTGQCDKTISGYTHWINSIAFSPNGETLISGGFGQTLGLWHPPTGQYQKTLIGHTAPICSVAFKQDNSCFASGSADQSIRLWHGQTGDYLQQLTGHHSWVCSVAFSPDGKHLASGSFDHTVKLWDLDQSSCTRTLTGHNNVVWSVAFNPLDHLLASGSADHTIKLWNSQTGQCQNTLREHDNVVWSIAFAPTGSTLASGSADQTIKLWDAQTGTCVTTLAGHTSWVCAVTFSHQGHLLASSSADHSIRIWNLNTLACDQVLTGHTHGVYTIAFSADDQTLASGSQDGTLKCWHVKTGKLLNTLRPPRLYEGMNIHHVRGLTTAQRFTLKALGAVD</sequence>
<gene>
    <name evidence="6" type="ORF">IXB50_03940</name>
</gene>
<dbReference type="PANTHER" id="PTHR19849">
    <property type="entry name" value="PHOSPHOLIPASE A-2-ACTIVATING PROTEIN"/>
    <property type="match status" value="1"/>
</dbReference>
<feature type="repeat" description="WD" evidence="3">
    <location>
        <begin position="907"/>
        <end position="948"/>
    </location>
</feature>
<feature type="repeat" description="WD" evidence="3">
    <location>
        <begin position="567"/>
        <end position="608"/>
    </location>
</feature>
<reference evidence="6" key="2">
    <citation type="journal article" date="2021" name="Mar. Drugs">
        <title>Genome Reduction and Secondary Metabolism of the Marine Sponge-Associated Cyanobacterium Leptothoe.</title>
        <authorList>
            <person name="Konstantinou D."/>
            <person name="Popin R.V."/>
            <person name="Fewer D.P."/>
            <person name="Sivonen K."/>
            <person name="Gkelis S."/>
        </authorList>
    </citation>
    <scope>NUCLEOTIDE SEQUENCE</scope>
    <source>
        <strain evidence="6">TAU-MAC 1115</strain>
    </source>
</reference>
<dbReference type="PANTHER" id="PTHR19849:SF1">
    <property type="entry name" value="F-BOX_WD REPEAT-CONTAINING PROTEIN 7"/>
    <property type="match status" value="1"/>
</dbReference>